<organism evidence="1 2">
    <name type="scientific">Janthinobacterium fluminis</name>
    <dbReference type="NCBI Taxonomy" id="2987524"/>
    <lineage>
        <taxon>Bacteria</taxon>
        <taxon>Pseudomonadati</taxon>
        <taxon>Pseudomonadota</taxon>
        <taxon>Betaproteobacteria</taxon>
        <taxon>Burkholderiales</taxon>
        <taxon>Oxalobacteraceae</taxon>
        <taxon>Janthinobacterium</taxon>
    </lineage>
</organism>
<sequence>MLIIEGVTGTGKSRTIAMLADWGRRVGHPVHVIDEDLTMGSFLEDVRVPSWRERPAFPGLDAGFAAVERLRRDDERALVVLERFHLTVYALFSHWHLVRQYDRALNALGAAQVLLDYRPALTEQRSVLCPDRSGWADEMDEYYGGRLLAIAAVRQSQAKRRRALLMSELPYLHLDNSGGNWDDCAAAILAYCGYSFHLPGSGHDGYQVE</sequence>
<dbReference type="InterPro" id="IPR027417">
    <property type="entry name" value="P-loop_NTPase"/>
</dbReference>
<dbReference type="RefSeq" id="WP_273669594.1">
    <property type="nucleotide sequence ID" value="NZ_JAQQXR010000001.1"/>
</dbReference>
<accession>A0ABT5JW27</accession>
<evidence type="ECO:0000313" key="1">
    <source>
        <dbReference type="EMBL" id="MDC8756938.1"/>
    </source>
</evidence>
<reference evidence="1 2" key="1">
    <citation type="submission" date="2022-10" db="EMBL/GenBank/DDBJ databases">
        <title>Janthinobacterium sp. hw3 Genome sequencing.</title>
        <authorList>
            <person name="Park S."/>
        </authorList>
    </citation>
    <scope>NUCLEOTIDE SEQUENCE [LARGE SCALE GENOMIC DNA]</scope>
    <source>
        <strain evidence="2">hw3</strain>
    </source>
</reference>
<gene>
    <name evidence="1" type="ORF">OIK44_04970</name>
</gene>
<evidence type="ECO:0008006" key="3">
    <source>
        <dbReference type="Google" id="ProtNLM"/>
    </source>
</evidence>
<dbReference type="EMBL" id="JAQQXR010000001">
    <property type="protein sequence ID" value="MDC8756938.1"/>
    <property type="molecule type" value="Genomic_DNA"/>
</dbReference>
<protein>
    <recommendedName>
        <fullName evidence="3">Thymidylate kinase</fullName>
    </recommendedName>
</protein>
<keyword evidence="2" id="KW-1185">Reference proteome</keyword>
<evidence type="ECO:0000313" key="2">
    <source>
        <dbReference type="Proteomes" id="UP001221208"/>
    </source>
</evidence>
<name>A0ABT5JW27_9BURK</name>
<dbReference type="Proteomes" id="UP001221208">
    <property type="component" value="Unassembled WGS sequence"/>
</dbReference>
<comment type="caution">
    <text evidence="1">The sequence shown here is derived from an EMBL/GenBank/DDBJ whole genome shotgun (WGS) entry which is preliminary data.</text>
</comment>
<proteinExistence type="predicted"/>
<dbReference type="SUPFAM" id="SSF52540">
    <property type="entry name" value="P-loop containing nucleoside triphosphate hydrolases"/>
    <property type="match status" value="1"/>
</dbReference>